<name>A0A150WRS4_BDEBC</name>
<dbReference type="Proteomes" id="UP000075320">
    <property type="component" value="Unassembled WGS sequence"/>
</dbReference>
<dbReference type="AlphaFoldDB" id="A0A150WRS4"/>
<reference evidence="2 3" key="1">
    <citation type="submission" date="2016-03" db="EMBL/GenBank/DDBJ databases">
        <authorList>
            <person name="Ploux O."/>
        </authorList>
    </citation>
    <scope>NUCLEOTIDE SEQUENCE [LARGE SCALE GENOMIC DNA]</scope>
    <source>
        <strain evidence="2 3">R0</strain>
    </source>
</reference>
<organism evidence="2 3">
    <name type="scientific">Bdellovibrio bacteriovorus</name>
    <dbReference type="NCBI Taxonomy" id="959"/>
    <lineage>
        <taxon>Bacteria</taxon>
        <taxon>Pseudomonadati</taxon>
        <taxon>Bdellovibrionota</taxon>
        <taxon>Bdellovibrionia</taxon>
        <taxon>Bdellovibrionales</taxon>
        <taxon>Pseudobdellovibrionaceae</taxon>
        <taxon>Bdellovibrio</taxon>
    </lineage>
</organism>
<dbReference type="EMBL" id="LUKE01000001">
    <property type="protein sequence ID" value="KYG67068.1"/>
    <property type="molecule type" value="Genomic_DNA"/>
</dbReference>
<sequence>MKFALAILLMFAGNAHGKTAPQEMTEFNKTCPAPTICVELSESLYACESGEKKSCDSFVDYFKKALPEYDCQRKLDSKQTAKYIVPAYWLCDSHDIYVNALSKLKSKKAQRLYGSKELRATLDGHIAEDHLEKSKKVGRKLKLPK</sequence>
<evidence type="ECO:0000313" key="3">
    <source>
        <dbReference type="Proteomes" id="UP000075320"/>
    </source>
</evidence>
<comment type="caution">
    <text evidence="2">The sequence shown here is derived from an EMBL/GenBank/DDBJ whole genome shotgun (WGS) entry which is preliminary data.</text>
</comment>
<feature type="signal peptide" evidence="1">
    <location>
        <begin position="1"/>
        <end position="17"/>
    </location>
</feature>
<feature type="chain" id="PRO_5007573550" evidence="1">
    <location>
        <begin position="18"/>
        <end position="145"/>
    </location>
</feature>
<keyword evidence="1" id="KW-0732">Signal</keyword>
<dbReference type="RefSeq" id="WP_061834645.1">
    <property type="nucleotide sequence ID" value="NZ_LUKE01000001.1"/>
</dbReference>
<gene>
    <name evidence="2" type="ORF">AZI86_08630</name>
</gene>
<protein>
    <submittedName>
        <fullName evidence="2">Uncharacterized protein</fullName>
    </submittedName>
</protein>
<keyword evidence="3" id="KW-1185">Reference proteome</keyword>
<evidence type="ECO:0000256" key="1">
    <source>
        <dbReference type="SAM" id="SignalP"/>
    </source>
</evidence>
<proteinExistence type="predicted"/>
<accession>A0A150WRS4</accession>
<evidence type="ECO:0000313" key="2">
    <source>
        <dbReference type="EMBL" id="KYG67068.1"/>
    </source>
</evidence>